<protein>
    <recommendedName>
        <fullName evidence="2">Cytokinin riboside 5'-monophosphate phosphoribohydrolase</fullName>
        <ecNumber evidence="2">3.2.2.n1</ecNumber>
    </recommendedName>
</protein>
<evidence type="ECO:0000256" key="2">
    <source>
        <dbReference type="RuleBase" id="RU363015"/>
    </source>
</evidence>
<dbReference type="NCBIfam" id="TIGR00730">
    <property type="entry name" value="Rossman fold protein, TIGR00730 family"/>
    <property type="match status" value="1"/>
</dbReference>
<evidence type="ECO:0000313" key="4">
    <source>
        <dbReference type="EMBL" id="WPU66934.1"/>
    </source>
</evidence>
<dbReference type="EC" id="3.2.2.n1" evidence="2"/>
<dbReference type="InterPro" id="IPR031100">
    <property type="entry name" value="LOG_fam"/>
</dbReference>
<keyword evidence="2" id="KW-0203">Cytokinin biosynthesis</keyword>
<reference evidence="4 5" key="1">
    <citation type="submission" date="2023-11" db="EMBL/GenBank/DDBJ databases">
        <title>Peredibacter starrii A3.12.</title>
        <authorList>
            <person name="Mitchell R.J."/>
        </authorList>
    </citation>
    <scope>NUCLEOTIDE SEQUENCE [LARGE SCALE GENOMIC DNA]</scope>
    <source>
        <strain evidence="4 5">A3.12</strain>
    </source>
</reference>
<sequence>MREESKASNRSDWGTSSRTEEERVFLEGPKARSNEFYHAFRVFSEMIQGFRTFQFVGPCVTVFGSARFDEKHEYYQLAMEMGEELVRKGFTVMTGGGPGIMEAANRGAKKLGGCSVGCNITLPKEQRPNVYLDVWMEFKYFMVRKFMLAKYSYGFVAMPGGFGTLDELFGVLTLIQTKKIEGFPVVLIGTEFWKPLRNLIEERLVEAKTINPEDTKTIFFTDSPLEAAEFIQAIATDRFQLKIRPMKILGERAIRQA</sequence>
<evidence type="ECO:0000256" key="3">
    <source>
        <dbReference type="SAM" id="MobiDB-lite"/>
    </source>
</evidence>
<proteinExistence type="inferred from homology"/>
<dbReference type="GO" id="GO:0008714">
    <property type="term" value="F:AMP nucleosidase activity"/>
    <property type="evidence" value="ECO:0007669"/>
    <property type="project" value="UniProtKB-EC"/>
</dbReference>
<dbReference type="InterPro" id="IPR052341">
    <property type="entry name" value="LOG_family_nucleotidases"/>
</dbReference>
<feature type="region of interest" description="Disordered" evidence="3">
    <location>
        <begin position="1"/>
        <end position="25"/>
    </location>
</feature>
<dbReference type="PANTHER" id="PTHR43393:SF3">
    <property type="entry name" value="LYSINE DECARBOXYLASE-LIKE PROTEIN"/>
    <property type="match status" value="1"/>
</dbReference>
<keyword evidence="2" id="KW-0378">Hydrolase</keyword>
<dbReference type="PANTHER" id="PTHR43393">
    <property type="entry name" value="CYTOKININ RIBOSIDE 5'-MONOPHOSPHATE PHOSPHORIBOHYDROLASE"/>
    <property type="match status" value="1"/>
</dbReference>
<dbReference type="Pfam" id="PF03641">
    <property type="entry name" value="Lysine_decarbox"/>
    <property type="match status" value="1"/>
</dbReference>
<dbReference type="AlphaFoldDB" id="A0AAX4HU89"/>
<gene>
    <name evidence="4" type="ORF">SOO65_09245</name>
</gene>
<dbReference type="EMBL" id="CP139487">
    <property type="protein sequence ID" value="WPU66934.1"/>
    <property type="molecule type" value="Genomic_DNA"/>
</dbReference>
<dbReference type="KEGG" id="psti:SOO65_09245"/>
<dbReference type="Gene3D" id="3.40.50.450">
    <property type="match status" value="1"/>
</dbReference>
<comment type="similarity">
    <text evidence="2">Belongs to the LOG family.</text>
</comment>
<evidence type="ECO:0000256" key="1">
    <source>
        <dbReference type="ARBA" id="ARBA00000274"/>
    </source>
</evidence>
<keyword evidence="5" id="KW-1185">Reference proteome</keyword>
<dbReference type="InterPro" id="IPR005269">
    <property type="entry name" value="LOG"/>
</dbReference>
<evidence type="ECO:0000313" key="5">
    <source>
        <dbReference type="Proteomes" id="UP001324634"/>
    </source>
</evidence>
<dbReference type="Proteomes" id="UP001324634">
    <property type="component" value="Chromosome"/>
</dbReference>
<dbReference type="GO" id="GO:0005829">
    <property type="term" value="C:cytosol"/>
    <property type="evidence" value="ECO:0007669"/>
    <property type="project" value="TreeGrafter"/>
</dbReference>
<dbReference type="RefSeq" id="WP_321399626.1">
    <property type="nucleotide sequence ID" value="NZ_CP139487.1"/>
</dbReference>
<name>A0AAX4HU89_9BACT</name>
<accession>A0AAX4HU89</accession>
<organism evidence="4 5">
    <name type="scientific">Peredibacter starrii</name>
    <dbReference type="NCBI Taxonomy" id="28202"/>
    <lineage>
        <taxon>Bacteria</taxon>
        <taxon>Pseudomonadati</taxon>
        <taxon>Bdellovibrionota</taxon>
        <taxon>Bacteriovoracia</taxon>
        <taxon>Bacteriovoracales</taxon>
        <taxon>Bacteriovoracaceae</taxon>
        <taxon>Peredibacter</taxon>
    </lineage>
</organism>
<comment type="catalytic activity">
    <reaction evidence="1">
        <text>AMP + H2O = D-ribose 5-phosphate + adenine</text>
        <dbReference type="Rhea" id="RHEA:20129"/>
        <dbReference type="ChEBI" id="CHEBI:15377"/>
        <dbReference type="ChEBI" id="CHEBI:16708"/>
        <dbReference type="ChEBI" id="CHEBI:78346"/>
        <dbReference type="ChEBI" id="CHEBI:456215"/>
        <dbReference type="EC" id="3.2.2.4"/>
    </reaction>
</comment>
<dbReference type="GO" id="GO:0009691">
    <property type="term" value="P:cytokinin biosynthetic process"/>
    <property type="evidence" value="ECO:0007669"/>
    <property type="project" value="UniProtKB-UniRule"/>
</dbReference>
<dbReference type="SUPFAM" id="SSF102405">
    <property type="entry name" value="MCP/YpsA-like"/>
    <property type="match status" value="1"/>
</dbReference>